<evidence type="ECO:0000256" key="7">
    <source>
        <dbReference type="SAM" id="MobiDB-lite"/>
    </source>
</evidence>
<dbReference type="InterPro" id="IPR011082">
    <property type="entry name" value="Exosome-assoc_fac/DNA_repair"/>
</dbReference>
<accession>A0ABQ8YRK5</accession>
<comment type="caution">
    <text evidence="8">The sequence shown here is derived from an EMBL/GenBank/DDBJ whole genome shotgun (WGS) entry which is preliminary data.</text>
</comment>
<feature type="compositionally biased region" description="Basic residues" evidence="7">
    <location>
        <begin position="131"/>
        <end position="143"/>
    </location>
</feature>
<evidence type="ECO:0000256" key="1">
    <source>
        <dbReference type="ARBA" id="ARBA00004123"/>
    </source>
</evidence>
<keyword evidence="3 6" id="KW-0698">rRNA processing</keyword>
<keyword evidence="6" id="KW-0238">DNA-binding</keyword>
<dbReference type="Proteomes" id="UP001150062">
    <property type="component" value="Unassembled WGS sequence"/>
</dbReference>
<sequence>MSEEQELLPQEILESLQNFESSLNECEKTLQPILSHSLTEISSTLNPLEQAKLNMSLAYTINSLYFMYLKTQGIDPKNHPVKKEIERVKMYIKKIKDISELKKLSSDPYPTTFKPIQQQKQQQQQQQQTNKKGKSKKNTKRKN</sequence>
<evidence type="ECO:0000256" key="5">
    <source>
        <dbReference type="ARBA" id="ARBA00023242"/>
    </source>
</evidence>
<comment type="subunit">
    <text evidence="6">Monomer and homodimer.</text>
</comment>
<proteinExistence type="inferred from homology"/>
<dbReference type="InterPro" id="IPR007146">
    <property type="entry name" value="Sas10/Utp3/C1D"/>
</dbReference>
<keyword evidence="8" id="KW-0675">Receptor</keyword>
<protein>
    <recommendedName>
        <fullName evidence="6">Nuclear nucleic acid-binding protein C1D</fullName>
    </recommendedName>
</protein>
<name>A0ABQ8YRK5_9EUKA</name>
<comment type="similarity">
    <text evidence="2 6">Belongs to the C1D family.</text>
</comment>
<evidence type="ECO:0000313" key="8">
    <source>
        <dbReference type="EMBL" id="KAJ6247198.1"/>
    </source>
</evidence>
<dbReference type="Pfam" id="PF04000">
    <property type="entry name" value="Sas10_Utp3"/>
    <property type="match status" value="1"/>
</dbReference>
<reference evidence="8" key="1">
    <citation type="submission" date="2022-08" db="EMBL/GenBank/DDBJ databases">
        <title>Novel sulfate-reducing endosymbionts in the free-living metamonad Anaeramoeba.</title>
        <authorList>
            <person name="Jerlstrom-Hultqvist J."/>
            <person name="Cepicka I."/>
            <person name="Gallot-Lavallee L."/>
            <person name="Salas-Leiva D."/>
            <person name="Curtis B.A."/>
            <person name="Zahonova K."/>
            <person name="Pipaliya S."/>
            <person name="Dacks J."/>
            <person name="Roger A.J."/>
        </authorList>
    </citation>
    <scope>NUCLEOTIDE SEQUENCE</scope>
    <source>
        <strain evidence="8">Schooner1</strain>
    </source>
</reference>
<evidence type="ECO:0000256" key="4">
    <source>
        <dbReference type="ARBA" id="ARBA00022884"/>
    </source>
</evidence>
<keyword evidence="5 6" id="KW-0539">Nucleus</keyword>
<dbReference type="EMBL" id="JAOAOG010000127">
    <property type="protein sequence ID" value="KAJ6247198.1"/>
    <property type="molecule type" value="Genomic_DNA"/>
</dbReference>
<keyword evidence="4 6" id="KW-0694">RNA-binding</keyword>
<comment type="function">
    <text evidence="6">Plays a role in the recruitment of the exosome to pre-rRNA to mediate the 3'-5' end processing of the 5.8S rRNA.</text>
</comment>
<dbReference type="PANTHER" id="PTHR15341">
    <property type="entry name" value="SUN-COR STEROID HORMONE RECEPTOR CO-REPRESSOR"/>
    <property type="match status" value="1"/>
</dbReference>
<evidence type="ECO:0000256" key="2">
    <source>
        <dbReference type="ARBA" id="ARBA00009154"/>
    </source>
</evidence>
<feature type="region of interest" description="Disordered" evidence="7">
    <location>
        <begin position="103"/>
        <end position="143"/>
    </location>
</feature>
<feature type="compositionally biased region" description="Low complexity" evidence="7">
    <location>
        <begin position="117"/>
        <end position="130"/>
    </location>
</feature>
<organism evidence="8 9">
    <name type="scientific">Anaeramoeba flamelloides</name>
    <dbReference type="NCBI Taxonomy" id="1746091"/>
    <lineage>
        <taxon>Eukaryota</taxon>
        <taxon>Metamonada</taxon>
        <taxon>Anaeramoebidae</taxon>
        <taxon>Anaeramoeba</taxon>
    </lineage>
</organism>
<evidence type="ECO:0000313" key="9">
    <source>
        <dbReference type="Proteomes" id="UP001150062"/>
    </source>
</evidence>
<comment type="subcellular location">
    <subcellularLocation>
        <location evidence="6">Cytoplasm</location>
    </subcellularLocation>
    <subcellularLocation>
        <location evidence="6">Nucleus</location>
        <location evidence="6">Nucleolus</location>
    </subcellularLocation>
    <subcellularLocation>
        <location evidence="1 6">Nucleus</location>
    </subcellularLocation>
</comment>
<keyword evidence="9" id="KW-1185">Reference proteome</keyword>
<keyword evidence="6" id="KW-0963">Cytoplasm</keyword>
<gene>
    <name evidence="8" type="ORF">M0813_18725</name>
</gene>
<dbReference type="PANTHER" id="PTHR15341:SF3">
    <property type="entry name" value="NUCLEAR NUCLEIC ACID-BINDING PROTEIN C1D"/>
    <property type="match status" value="1"/>
</dbReference>
<evidence type="ECO:0000256" key="6">
    <source>
        <dbReference type="RuleBase" id="RU368003"/>
    </source>
</evidence>
<evidence type="ECO:0000256" key="3">
    <source>
        <dbReference type="ARBA" id="ARBA00022552"/>
    </source>
</evidence>